<dbReference type="Pfam" id="PF00282">
    <property type="entry name" value="Pyridoxal_deC"/>
    <property type="match status" value="1"/>
</dbReference>
<dbReference type="GO" id="GO:0016831">
    <property type="term" value="F:carboxy-lyase activity"/>
    <property type="evidence" value="ECO:0007669"/>
    <property type="project" value="UniProtKB-KW"/>
</dbReference>
<evidence type="ECO:0000256" key="2">
    <source>
        <dbReference type="ARBA" id="ARBA00009533"/>
    </source>
</evidence>
<dbReference type="PANTHER" id="PTHR45677">
    <property type="entry name" value="GLUTAMATE DECARBOXYLASE-RELATED"/>
    <property type="match status" value="1"/>
</dbReference>
<dbReference type="EMBL" id="GDHC01021774">
    <property type="protein sequence ID" value="JAP96854.1"/>
    <property type="molecule type" value="Transcribed_RNA"/>
</dbReference>
<reference evidence="5" key="1">
    <citation type="journal article" date="2016" name="Gigascience">
        <title>De novo construction of an expanded transcriptome assembly for the western tarnished plant bug, Lygus hesperus.</title>
        <authorList>
            <person name="Tassone E.E."/>
            <person name="Geib S.M."/>
            <person name="Hall B."/>
            <person name="Fabrick J.A."/>
            <person name="Brent C.S."/>
            <person name="Hull J.J."/>
        </authorList>
    </citation>
    <scope>NUCLEOTIDE SEQUENCE</scope>
</reference>
<sequence>MLYMLLIGYHFCSACMYVNTKNPFTKDFFHDLQGTDGLEKHVNRVFENAEYFTEKIRRRPGFKLVLDEPECTNVTFWYVPPSLRGRENEPEYNQRLHRVAPLIKERMTREGTMLMTYQPLKELPNFFRLVIQNSALNTADMDYIVTEFERLGRNL</sequence>
<protein>
    <submittedName>
        <fullName evidence="5">Cysteine sulfinic acid decarboxylase</fullName>
    </submittedName>
</protein>
<proteinExistence type="inferred from homology"/>
<evidence type="ECO:0000313" key="5">
    <source>
        <dbReference type="EMBL" id="JAP96854.1"/>
    </source>
</evidence>
<evidence type="ECO:0000256" key="1">
    <source>
        <dbReference type="ARBA" id="ARBA00001933"/>
    </source>
</evidence>
<comment type="similarity">
    <text evidence="2">Belongs to the group II decarboxylase family.</text>
</comment>
<dbReference type="PANTHER" id="PTHR45677:SF12">
    <property type="entry name" value="BLACK, ISOFORM A"/>
    <property type="match status" value="1"/>
</dbReference>
<dbReference type="SUPFAM" id="SSF53383">
    <property type="entry name" value="PLP-dependent transferases"/>
    <property type="match status" value="1"/>
</dbReference>
<comment type="cofactor">
    <cofactor evidence="1">
        <name>pyridoxal 5'-phosphate</name>
        <dbReference type="ChEBI" id="CHEBI:597326"/>
    </cofactor>
</comment>
<keyword evidence="3" id="KW-0210">Decarboxylase</keyword>
<accession>A0A146KM83</accession>
<dbReference type="GO" id="GO:0030170">
    <property type="term" value="F:pyridoxal phosphate binding"/>
    <property type="evidence" value="ECO:0007669"/>
    <property type="project" value="InterPro"/>
</dbReference>
<organism evidence="5">
    <name type="scientific">Lygus hesperus</name>
    <name type="common">Western plant bug</name>
    <dbReference type="NCBI Taxonomy" id="30085"/>
    <lineage>
        <taxon>Eukaryota</taxon>
        <taxon>Metazoa</taxon>
        <taxon>Ecdysozoa</taxon>
        <taxon>Arthropoda</taxon>
        <taxon>Hexapoda</taxon>
        <taxon>Insecta</taxon>
        <taxon>Pterygota</taxon>
        <taxon>Neoptera</taxon>
        <taxon>Paraneoptera</taxon>
        <taxon>Hemiptera</taxon>
        <taxon>Heteroptera</taxon>
        <taxon>Panheteroptera</taxon>
        <taxon>Cimicomorpha</taxon>
        <taxon>Miridae</taxon>
        <taxon>Mirini</taxon>
        <taxon>Lygus</taxon>
    </lineage>
</organism>
<dbReference type="InterPro" id="IPR015424">
    <property type="entry name" value="PyrdxlP-dep_Trfase"/>
</dbReference>
<dbReference type="InterPro" id="IPR002129">
    <property type="entry name" value="PyrdxlP-dep_de-COase"/>
</dbReference>
<dbReference type="GO" id="GO:0019752">
    <property type="term" value="P:carboxylic acid metabolic process"/>
    <property type="evidence" value="ECO:0007669"/>
    <property type="project" value="InterPro"/>
</dbReference>
<gene>
    <name evidence="5" type="primary">CSAD_3</name>
    <name evidence="5" type="ORF">g.55981</name>
</gene>
<dbReference type="GO" id="GO:0005737">
    <property type="term" value="C:cytoplasm"/>
    <property type="evidence" value="ECO:0007669"/>
    <property type="project" value="TreeGrafter"/>
</dbReference>
<name>A0A146KM83_LYGHE</name>
<keyword evidence="3" id="KW-0456">Lyase</keyword>
<dbReference type="AlphaFoldDB" id="A0A146KM83"/>
<evidence type="ECO:0000256" key="4">
    <source>
        <dbReference type="ARBA" id="ARBA00022898"/>
    </source>
</evidence>
<keyword evidence="4" id="KW-0663">Pyridoxal phosphate</keyword>
<dbReference type="Gene3D" id="3.90.1150.170">
    <property type="match status" value="1"/>
</dbReference>
<evidence type="ECO:0000256" key="3">
    <source>
        <dbReference type="ARBA" id="ARBA00022793"/>
    </source>
</evidence>